<feature type="coiled-coil region" evidence="1">
    <location>
        <begin position="477"/>
        <end position="504"/>
    </location>
</feature>
<evidence type="ECO:0000313" key="3">
    <source>
        <dbReference type="Proteomes" id="UP000321717"/>
    </source>
</evidence>
<proteinExistence type="predicted"/>
<evidence type="ECO:0000256" key="1">
    <source>
        <dbReference type="SAM" id="Coils"/>
    </source>
</evidence>
<dbReference type="EMBL" id="BJZP01000018">
    <property type="protein sequence ID" value="GEO86280.1"/>
    <property type="molecule type" value="Genomic_DNA"/>
</dbReference>
<dbReference type="Proteomes" id="UP000321717">
    <property type="component" value="Unassembled WGS sequence"/>
</dbReference>
<dbReference type="AlphaFoldDB" id="A0A512HLK0"/>
<dbReference type="OrthoDB" id="9134102at2"/>
<sequence length="641" mass="72392">MGCGITLSDLDAREDGTVVFAVSKDDGRLRHVDAVPRGLSCRCKCVTCEEDLIARQGDVNGHSFAHKSGSGGSGCASAGETELHRRGKEIIERAGMVTVPRVTVIDGIITQTAGKIVQFEEVLLEYRDGDVVPDIVGIHRVGLKTFRMFIEIKNTHGCPQSKLDKLALMDVSVMEIDLSRYRHVDLDDLTDIVLQEAPRYLIQSPAISLAKKKIEEDRLVAEKERIIAEARLAAEAQSKIVEYRKPGSLTDQVAIQTFHELHGFGLGELLELDDALPSAFTVTRKLWQSVILMWLIDEDERSGLKCLDIVERISSRGWVKPGLRWIDREQARTLAETDPDFRLPYDEVLSYLNRLVVNEACFKTGKSTFAIRVRIVQKVHDVLFEREVGPKRKAKLLQTFQRIMETVRPEEGGELDFEIWLDLCAARYNVAVDTLLEHGSTAWESFHASVEQIASSLGRKPPLKPQNLEGLPLGGVFERLMETYLQEEARKAELRQQQLHLERDARRRRISDLARQHLHFGADEWLASKIGTHGEKTPTEMADESEASMAKAVSALFDEADRLGRLAEARKVQERYQMELTEYAHRFFRSPERAELWLKSSHPSLGSRRPIDVCLDERSMKLCVQALEPKQTSRAAGSRRP</sequence>
<evidence type="ECO:0000313" key="2">
    <source>
        <dbReference type="EMBL" id="GEO86280.1"/>
    </source>
</evidence>
<gene>
    <name evidence="2" type="ORF">RNA01_32120</name>
</gene>
<keyword evidence="1" id="KW-0175">Coiled coil</keyword>
<keyword evidence="3" id="KW-1185">Reference proteome</keyword>
<reference evidence="2 3" key="1">
    <citation type="submission" date="2019-07" db="EMBL/GenBank/DDBJ databases">
        <title>Whole genome shotgun sequence of Rhizobium naphthalenivorans NBRC 107585.</title>
        <authorList>
            <person name="Hosoyama A."/>
            <person name="Uohara A."/>
            <person name="Ohji S."/>
            <person name="Ichikawa N."/>
        </authorList>
    </citation>
    <scope>NUCLEOTIDE SEQUENCE [LARGE SCALE GENOMIC DNA]</scope>
    <source>
        <strain evidence="2 3">NBRC 107585</strain>
    </source>
</reference>
<protein>
    <submittedName>
        <fullName evidence="2">Uncharacterized protein</fullName>
    </submittedName>
</protein>
<name>A0A512HLK0_9HYPH</name>
<organism evidence="2 3">
    <name type="scientific">Ciceribacter naphthalenivorans</name>
    <dbReference type="NCBI Taxonomy" id="1118451"/>
    <lineage>
        <taxon>Bacteria</taxon>
        <taxon>Pseudomonadati</taxon>
        <taxon>Pseudomonadota</taxon>
        <taxon>Alphaproteobacteria</taxon>
        <taxon>Hyphomicrobiales</taxon>
        <taxon>Rhizobiaceae</taxon>
        <taxon>Ciceribacter</taxon>
    </lineage>
</organism>
<comment type="caution">
    <text evidence="2">The sequence shown here is derived from an EMBL/GenBank/DDBJ whole genome shotgun (WGS) entry which is preliminary data.</text>
</comment>
<accession>A0A512HLK0</accession>